<protein>
    <submittedName>
        <fullName evidence="2">Uncharacterized protein</fullName>
    </submittedName>
</protein>
<keyword evidence="1" id="KW-0812">Transmembrane</keyword>
<gene>
    <name evidence="2" type="ordered locus">Pro_1189</name>
</gene>
<name>Q7VBA8_PROMA</name>
<dbReference type="AlphaFoldDB" id="Q7VBA8"/>
<sequence length="77" mass="9024">MKREEDWNLKYKHLGINLYSYFLLFFLLNSSFSNVVFIKSLYPPVAEPIANIMINPRPEKMITIFSTTPNPIITENV</sequence>
<feature type="transmembrane region" description="Helical" evidence="1">
    <location>
        <begin position="21"/>
        <end position="42"/>
    </location>
</feature>
<dbReference type="EMBL" id="AE017126">
    <property type="protein sequence ID" value="AAQ00234.1"/>
    <property type="molecule type" value="Genomic_DNA"/>
</dbReference>
<accession>Q7VBA8</accession>
<dbReference type="HOGENOM" id="CLU_2635210_0_0_3"/>
<dbReference type="Proteomes" id="UP000001420">
    <property type="component" value="Chromosome"/>
</dbReference>
<keyword evidence="3" id="KW-1185">Reference proteome</keyword>
<keyword evidence="1" id="KW-0472">Membrane</keyword>
<dbReference type="EnsemblBacteria" id="AAQ00234">
    <property type="protein sequence ID" value="AAQ00234"/>
    <property type="gene ID" value="Pro_1189"/>
</dbReference>
<dbReference type="KEGG" id="pma:Pro_1189"/>
<dbReference type="STRING" id="167539.Pro_1189"/>
<proteinExistence type="predicted"/>
<keyword evidence="1" id="KW-1133">Transmembrane helix</keyword>
<evidence type="ECO:0000313" key="2">
    <source>
        <dbReference type="EMBL" id="AAQ00234.1"/>
    </source>
</evidence>
<evidence type="ECO:0000313" key="3">
    <source>
        <dbReference type="Proteomes" id="UP000001420"/>
    </source>
</evidence>
<organism evidence="2 3">
    <name type="scientific">Prochlorococcus marinus (strain SARG / CCMP1375 / SS120)</name>
    <dbReference type="NCBI Taxonomy" id="167539"/>
    <lineage>
        <taxon>Bacteria</taxon>
        <taxon>Bacillati</taxon>
        <taxon>Cyanobacteriota</taxon>
        <taxon>Cyanophyceae</taxon>
        <taxon>Synechococcales</taxon>
        <taxon>Prochlorococcaceae</taxon>
        <taxon>Prochlorococcus</taxon>
    </lineage>
</organism>
<evidence type="ECO:0000256" key="1">
    <source>
        <dbReference type="SAM" id="Phobius"/>
    </source>
</evidence>
<reference evidence="2 3" key="1">
    <citation type="journal article" date="2003" name="Proc. Natl. Acad. Sci. U.S.A.">
        <title>Genome sequence of the cyanobacterium Prochlorococcus marinus SS120, a nearly minimal oxyphototrophic genome.</title>
        <authorList>
            <person name="Dufresne A."/>
            <person name="Salanoubat M."/>
            <person name="Partensky F."/>
            <person name="Artiguenave F."/>
            <person name="Axmann I.M."/>
            <person name="Barbe V."/>
            <person name="Duprat S."/>
            <person name="Galperin M.Y."/>
            <person name="Koonin E.V."/>
            <person name="Le Gall F."/>
            <person name="Makarova K.S."/>
            <person name="Ostrowski M."/>
            <person name="Oztas S."/>
            <person name="Robert C."/>
            <person name="Rogozin I.B."/>
            <person name="Scanlan D.J."/>
            <person name="Tandeau de Marsac N."/>
            <person name="Weissenbach J."/>
            <person name="Wincker P."/>
            <person name="Wolf Y.I."/>
            <person name="Hess W.R."/>
        </authorList>
    </citation>
    <scope>NUCLEOTIDE SEQUENCE [LARGE SCALE GENOMIC DNA]</scope>
    <source>
        <strain evidence="3">SARG / CCMP1375 / SS120</strain>
    </source>
</reference>